<dbReference type="SMART" id="SM00869">
    <property type="entry name" value="Autotransporter"/>
    <property type="match status" value="1"/>
</dbReference>
<gene>
    <name evidence="3" type="ORF">Q5H94_10200</name>
</gene>
<evidence type="ECO:0000313" key="4">
    <source>
        <dbReference type="Proteomes" id="UP001176468"/>
    </source>
</evidence>
<keyword evidence="1" id="KW-0732">Signal</keyword>
<evidence type="ECO:0000259" key="2">
    <source>
        <dbReference type="PROSITE" id="PS51208"/>
    </source>
</evidence>
<protein>
    <submittedName>
        <fullName evidence="3">Autotransporter domain-containing protein</fullName>
    </submittedName>
</protein>
<feature type="domain" description="Autotransporter" evidence="2">
    <location>
        <begin position="1190"/>
        <end position="1471"/>
    </location>
</feature>
<dbReference type="PROSITE" id="PS51208">
    <property type="entry name" value="AUTOTRANSPORTER"/>
    <property type="match status" value="1"/>
</dbReference>
<dbReference type="SUPFAM" id="SSF51126">
    <property type="entry name" value="Pectin lyase-like"/>
    <property type="match status" value="1"/>
</dbReference>
<dbReference type="RefSeq" id="WP_304561155.1">
    <property type="nucleotide sequence ID" value="NZ_JAUQSZ010000006.1"/>
</dbReference>
<dbReference type="InterPro" id="IPR036709">
    <property type="entry name" value="Autotransporte_beta_dom_sf"/>
</dbReference>
<evidence type="ECO:0000313" key="3">
    <source>
        <dbReference type="EMBL" id="MDO7842699.1"/>
    </source>
</evidence>
<organism evidence="3 4">
    <name type="scientific">Sphingomonas immobilis</name>
    <dbReference type="NCBI Taxonomy" id="3063997"/>
    <lineage>
        <taxon>Bacteria</taxon>
        <taxon>Pseudomonadati</taxon>
        <taxon>Pseudomonadota</taxon>
        <taxon>Alphaproteobacteria</taxon>
        <taxon>Sphingomonadales</taxon>
        <taxon>Sphingomonadaceae</taxon>
        <taxon>Sphingomonas</taxon>
    </lineage>
</organism>
<reference evidence="3" key="1">
    <citation type="submission" date="2023-07" db="EMBL/GenBank/DDBJ databases">
        <authorList>
            <person name="Kim M.K."/>
        </authorList>
    </citation>
    <scope>NUCLEOTIDE SEQUENCE</scope>
    <source>
        <strain evidence="3">CA1-15</strain>
    </source>
</reference>
<dbReference type="InterPro" id="IPR005546">
    <property type="entry name" value="Autotransporte_beta"/>
</dbReference>
<feature type="signal peptide" evidence="1">
    <location>
        <begin position="1"/>
        <end position="27"/>
    </location>
</feature>
<name>A0ABT8ZYP4_9SPHN</name>
<dbReference type="EMBL" id="JAUQSZ010000006">
    <property type="protein sequence ID" value="MDO7842699.1"/>
    <property type="molecule type" value="Genomic_DNA"/>
</dbReference>
<comment type="caution">
    <text evidence="3">The sequence shown here is derived from an EMBL/GenBank/DDBJ whole genome shotgun (WGS) entry which is preliminary data.</text>
</comment>
<dbReference type="Pfam" id="PF03797">
    <property type="entry name" value="Autotransporter"/>
    <property type="match status" value="1"/>
</dbReference>
<keyword evidence="4" id="KW-1185">Reference proteome</keyword>
<dbReference type="Proteomes" id="UP001176468">
    <property type="component" value="Unassembled WGS sequence"/>
</dbReference>
<dbReference type="Gene3D" id="2.40.128.130">
    <property type="entry name" value="Autotransporter beta-domain"/>
    <property type="match status" value="1"/>
</dbReference>
<proteinExistence type="predicted"/>
<dbReference type="InterPro" id="IPR011050">
    <property type="entry name" value="Pectin_lyase_fold/virulence"/>
</dbReference>
<feature type="chain" id="PRO_5046903206" evidence="1">
    <location>
        <begin position="28"/>
        <end position="1471"/>
    </location>
</feature>
<evidence type="ECO:0000256" key="1">
    <source>
        <dbReference type="SAM" id="SignalP"/>
    </source>
</evidence>
<dbReference type="SUPFAM" id="SSF103515">
    <property type="entry name" value="Autotransporter"/>
    <property type="match status" value="1"/>
</dbReference>
<sequence>MQKYSLRLSASAGVLAAMIAFPGAAEAQQAHPGDAKCPIVAGVANCSGDLKAGITYTPADPAVTEIQVTSANAPIDPGYFAIGVNRSDRDIKLTIANGITINNFDDPAIGGPAQGVVVISAGHDVTIDSGATITQDGRAGPGTGIGVNTSGAGSDLSITNRGNITTKTNTQQAAAINAQVSTATGTVAITNSGALTATSGGSGERNDITSAITINGTASPTYTINNSGNLAITTGPNTFDTDFVGEATAIITNSFAATNTTTIVNSGTITGTGPNASGIVGFSRNNNGAAPSVIDIQNTGAITLTGGESYGIQGQVEGIAANVTIVNKGALTLNATTGGIDAIRAIATAGTMTIKIDNQANFSGTASASGGLGGISIISDPVSKNNRGDYTITNTGAFSYANSPIVQGMTVFSTAGDTVTARITNSGNIDASGTISNSNSWGIYARFDQVDSSEATGRSTLSLTNSGSIRMGSGTALTLHASDIAVTNSGALSTTGANSAVVDLSSKEANGSIDFATTASLTASGSGSDGIRAVAGNVAQVTVGAGATVQSGSGTTVAALRIAAAPVTPPQQQSGVGAAAEGGQQAQAVPSAPGAYVNVAGALTSAAGTGLLVADVAALNLTVANGGAITGGLNAITSNVQSNITLGAGSINGTVVLSSFGDVIDATAGGGKFTGAIAMGDGNDVFRGSGTQLTKLDMGDGDDLVELSGLVSFSEIQGGSGTDIARYTTAAGAALSLDLTPITINSFEQFIQDGPGQITFTGSNSFTTAYELRSGTLVLNAAVANVDIATLAGSTLSLGGATRNVSAAGTVTVDGGRKATSASVTIAGGNATVTGAGSVWTVGGPFTVGSTGSGTLVASNGGQISTSALTLGGGGTSNGTLTIGGASGGAAAAAGVIDVASITLAGGTAANTILFNHTAATASPFELKSAIGSASATNAIIRQAAGATLLSGNSAGFLGTTQVDGGALLVGGTLGGTVNVGANGLLGGTGTVGTTTVAGTLSPGRSAGTLNVNGNITFAAGSTFLVELNANGTGDRVTASGTATINGGTVRVATLDPETSYVGGTVYRFLQANGGRTGTFTGLSETSAFLDFTLGYDATGAFLTVAQVLRFPDVAQTPNQIAAAGGLAAFGQTAGSDSLAVYNALLITDAFNARAAFNSASGEIYASTLGAQLSRGAAISGGLIARANVVAEPGWGIWGGGDLDASRVNADGNGAYYSAQSVGGSLGIDYRGAGNGWAVGILGGRSNGNVDLIARLSRAETDSWNVGGYVRYGTGGAGLTATASVAYLTGDAAVARTVTVGAVTRTAGARTKLDTVAAGGELRYGLGLGVGTGGWSAGPLGRIVYASSNLGSFTESGANSLNLNGAGTKNDRVRYGGGGFVRWQGGASAFDLNLAYMTGDRTAGAAALALAGSPATPFVVRSAVGDKGAVALGVSGLVSLGGGWSLGGNVDGTFGSQQRDLTGTARVSFRF</sequence>
<accession>A0ABT8ZYP4</accession>